<evidence type="ECO:0000259" key="2">
    <source>
        <dbReference type="PROSITE" id="PS50846"/>
    </source>
</evidence>
<dbReference type="Gene3D" id="3.30.70.100">
    <property type="match status" value="1"/>
</dbReference>
<dbReference type="InterPro" id="IPR036163">
    <property type="entry name" value="HMA_dom_sf"/>
</dbReference>
<feature type="domain" description="HMA" evidence="2">
    <location>
        <begin position="2"/>
        <end position="67"/>
    </location>
</feature>
<dbReference type="AlphaFoldDB" id="A0A1B4Y9H2"/>
<accession>A0A1B4Y9H2</accession>
<dbReference type="SUPFAM" id="SSF55008">
    <property type="entry name" value="HMA, heavy metal-associated domain"/>
    <property type="match status" value="1"/>
</dbReference>
<dbReference type="RefSeq" id="WP_096372110.1">
    <property type="nucleotide sequence ID" value="NZ_AP017624.1"/>
</dbReference>
<evidence type="ECO:0000313" key="4">
    <source>
        <dbReference type="Proteomes" id="UP000218067"/>
    </source>
</evidence>
<proteinExistence type="predicted"/>
<reference evidence="3 4" key="1">
    <citation type="submission" date="2016-08" db="EMBL/GenBank/DDBJ databases">
        <title>Complete genome sequence of Mycobacterium shinshuense, a subspecies of M. ulcerans.</title>
        <authorList>
            <person name="Yoshida M."/>
            <person name="Ogura Y."/>
            <person name="Hayashi T."/>
            <person name="Hoshino Y."/>
        </authorList>
    </citation>
    <scope>NUCLEOTIDE SEQUENCE [LARGE SCALE GENOMIC DNA]</scope>
    <source>
        <strain evidence="4">ATCC 33728</strain>
    </source>
</reference>
<dbReference type="GeneID" id="93439385"/>
<sequence length="76" mass="7769">MNTSEYQVAGMRCGHCESAIRSEVAQIPGVATVAVSARTGRLLVAGSAPIDPTTVLGAIDEAGYQAVLVARARAPD</sequence>
<dbReference type="GO" id="GO:0046872">
    <property type="term" value="F:metal ion binding"/>
    <property type="evidence" value="ECO:0007669"/>
    <property type="project" value="UniProtKB-KW"/>
</dbReference>
<dbReference type="CDD" id="cd00371">
    <property type="entry name" value="HMA"/>
    <property type="match status" value="1"/>
</dbReference>
<dbReference type="InterPro" id="IPR017969">
    <property type="entry name" value="Heavy-metal-associated_CS"/>
</dbReference>
<protein>
    <submittedName>
        <fullName evidence="3">Heavy metal transport/detoxification protein</fullName>
    </submittedName>
</protein>
<dbReference type="InterPro" id="IPR006121">
    <property type="entry name" value="HMA_dom"/>
</dbReference>
<gene>
    <name evidence="3" type="ORF">SHTP_4830</name>
</gene>
<evidence type="ECO:0000313" key="3">
    <source>
        <dbReference type="EMBL" id="BAV43693.1"/>
    </source>
</evidence>
<dbReference type="PROSITE" id="PS50846">
    <property type="entry name" value="HMA_2"/>
    <property type="match status" value="1"/>
</dbReference>
<dbReference type="EMBL" id="AP017624">
    <property type="protein sequence ID" value="BAV43693.1"/>
    <property type="molecule type" value="Genomic_DNA"/>
</dbReference>
<dbReference type="Pfam" id="PF00403">
    <property type="entry name" value="HMA"/>
    <property type="match status" value="1"/>
</dbReference>
<dbReference type="Proteomes" id="UP000218067">
    <property type="component" value="Chromosome"/>
</dbReference>
<organism evidence="3 4">
    <name type="scientific">Mycobacterium ulcerans subsp. shinshuense</name>
    <dbReference type="NCBI Taxonomy" id="1124626"/>
    <lineage>
        <taxon>Bacteria</taxon>
        <taxon>Bacillati</taxon>
        <taxon>Actinomycetota</taxon>
        <taxon>Actinomycetes</taxon>
        <taxon>Mycobacteriales</taxon>
        <taxon>Mycobacteriaceae</taxon>
        <taxon>Mycobacterium</taxon>
        <taxon>Mycobacterium ulcerans group</taxon>
    </lineage>
</organism>
<dbReference type="PROSITE" id="PS01047">
    <property type="entry name" value="HMA_1"/>
    <property type="match status" value="1"/>
</dbReference>
<keyword evidence="1" id="KW-0479">Metal-binding</keyword>
<name>A0A1B4Y9H2_MYCUL</name>
<evidence type="ECO:0000256" key="1">
    <source>
        <dbReference type="ARBA" id="ARBA00022723"/>
    </source>
</evidence>